<comment type="caution">
    <text evidence="1">The sequence shown here is derived from an EMBL/GenBank/DDBJ whole genome shotgun (WGS) entry which is preliminary data.</text>
</comment>
<proteinExistence type="predicted"/>
<organism evidence="1">
    <name type="scientific">Heliothis virescens</name>
    <name type="common">Tobacco budworm moth</name>
    <dbReference type="NCBI Taxonomy" id="7102"/>
    <lineage>
        <taxon>Eukaryota</taxon>
        <taxon>Metazoa</taxon>
        <taxon>Ecdysozoa</taxon>
        <taxon>Arthropoda</taxon>
        <taxon>Hexapoda</taxon>
        <taxon>Insecta</taxon>
        <taxon>Pterygota</taxon>
        <taxon>Neoptera</taxon>
        <taxon>Endopterygota</taxon>
        <taxon>Lepidoptera</taxon>
        <taxon>Glossata</taxon>
        <taxon>Ditrysia</taxon>
        <taxon>Noctuoidea</taxon>
        <taxon>Noctuidae</taxon>
        <taxon>Heliothinae</taxon>
        <taxon>Heliothis</taxon>
    </lineage>
</organism>
<evidence type="ECO:0000313" key="1">
    <source>
        <dbReference type="EMBL" id="PCG65832.1"/>
    </source>
</evidence>
<gene>
    <name evidence="1" type="ORF">B5V51_8575</name>
</gene>
<reference evidence="1" key="1">
    <citation type="submission" date="2017-09" db="EMBL/GenBank/DDBJ databases">
        <title>Contemporary evolution of a Lepidopteran species, Heliothis virescens, in response to modern agricultural practices.</title>
        <authorList>
            <person name="Fritz M.L."/>
            <person name="Deyonke A.M."/>
            <person name="Papanicolaou A."/>
            <person name="Micinski S."/>
            <person name="Westbrook J."/>
            <person name="Gould F."/>
        </authorList>
    </citation>
    <scope>NUCLEOTIDE SEQUENCE [LARGE SCALE GENOMIC DNA]</scope>
    <source>
        <strain evidence="1">HvINT-</strain>
        <tissue evidence="1">Whole body</tissue>
    </source>
</reference>
<dbReference type="AlphaFoldDB" id="A0A2A4J350"/>
<protein>
    <submittedName>
        <fullName evidence="1">Uncharacterized protein</fullName>
    </submittedName>
</protein>
<dbReference type="EMBL" id="NWSH01003771">
    <property type="protein sequence ID" value="PCG65832.1"/>
    <property type="molecule type" value="Genomic_DNA"/>
</dbReference>
<sequence>MVPVISLDAKDNNLLNIENKTNEALKYLPFIMLIDKDMDTSEYWRETEILSLVRNNEVGIDYDKCEQTAPDRSVVQINSLRTVRPICRTRIGKDKKSDEDVAASEDWREKAFQATVL</sequence>
<accession>A0A2A4J350</accession>
<name>A0A2A4J350_HELVI</name>